<protein>
    <submittedName>
        <fullName evidence="2">Uncharacterized protein</fullName>
    </submittedName>
</protein>
<evidence type="ECO:0000313" key="3">
    <source>
        <dbReference type="Proteomes" id="UP000631114"/>
    </source>
</evidence>
<dbReference type="Proteomes" id="UP000631114">
    <property type="component" value="Unassembled WGS sequence"/>
</dbReference>
<name>A0A835I437_9MAGN</name>
<gene>
    <name evidence="2" type="ORF">IFM89_018215</name>
</gene>
<keyword evidence="3" id="KW-1185">Reference proteome</keyword>
<proteinExistence type="predicted"/>
<evidence type="ECO:0000313" key="2">
    <source>
        <dbReference type="EMBL" id="KAF9609767.1"/>
    </source>
</evidence>
<sequence length="67" mass="8062">MLKKRVKMGEDEKERLTLVLHQRQMGLSDENIREMENAYHQKGRDYPSQMPFPYHVQPIQPNLHESK</sequence>
<evidence type="ECO:0000256" key="1">
    <source>
        <dbReference type="SAM" id="MobiDB-lite"/>
    </source>
</evidence>
<feature type="region of interest" description="Disordered" evidence="1">
    <location>
        <begin position="43"/>
        <end position="67"/>
    </location>
</feature>
<comment type="caution">
    <text evidence="2">The sequence shown here is derived from an EMBL/GenBank/DDBJ whole genome shotgun (WGS) entry which is preliminary data.</text>
</comment>
<dbReference type="EMBL" id="JADFTS010000004">
    <property type="protein sequence ID" value="KAF9609767.1"/>
    <property type="molecule type" value="Genomic_DNA"/>
</dbReference>
<accession>A0A835I437</accession>
<dbReference type="AlphaFoldDB" id="A0A835I437"/>
<reference evidence="2 3" key="1">
    <citation type="submission" date="2020-10" db="EMBL/GenBank/DDBJ databases">
        <title>The Coptis chinensis genome and diversification of protoberbering-type alkaloids.</title>
        <authorList>
            <person name="Wang B."/>
            <person name="Shu S."/>
            <person name="Song C."/>
            <person name="Liu Y."/>
        </authorList>
    </citation>
    <scope>NUCLEOTIDE SEQUENCE [LARGE SCALE GENOMIC DNA]</scope>
    <source>
        <strain evidence="2">HL-2020</strain>
        <tissue evidence="2">Leaf</tissue>
    </source>
</reference>
<dbReference type="OrthoDB" id="1898716at2759"/>
<organism evidence="2 3">
    <name type="scientific">Coptis chinensis</name>
    <dbReference type="NCBI Taxonomy" id="261450"/>
    <lineage>
        <taxon>Eukaryota</taxon>
        <taxon>Viridiplantae</taxon>
        <taxon>Streptophyta</taxon>
        <taxon>Embryophyta</taxon>
        <taxon>Tracheophyta</taxon>
        <taxon>Spermatophyta</taxon>
        <taxon>Magnoliopsida</taxon>
        <taxon>Ranunculales</taxon>
        <taxon>Ranunculaceae</taxon>
        <taxon>Coptidoideae</taxon>
        <taxon>Coptis</taxon>
    </lineage>
</organism>